<name>A0A5E8AMF5_9SPHN</name>
<protein>
    <submittedName>
        <fullName evidence="1">Uncharacterized protein</fullName>
    </submittedName>
</protein>
<organism evidence="1 2">
    <name type="scientific">Sphingomonas aurantiaca</name>
    <dbReference type="NCBI Taxonomy" id="185949"/>
    <lineage>
        <taxon>Bacteria</taxon>
        <taxon>Pseudomonadati</taxon>
        <taxon>Pseudomonadota</taxon>
        <taxon>Alphaproteobacteria</taxon>
        <taxon>Sphingomonadales</taxon>
        <taxon>Sphingomonadaceae</taxon>
        <taxon>Sphingomonas</taxon>
    </lineage>
</organism>
<evidence type="ECO:0000313" key="1">
    <source>
        <dbReference type="EMBL" id="VVT32307.1"/>
    </source>
</evidence>
<dbReference type="Proteomes" id="UP000326857">
    <property type="component" value="Unassembled WGS sequence"/>
</dbReference>
<accession>A0A5E8AMF5</accession>
<dbReference type="AlphaFoldDB" id="A0A5E8AMF5"/>
<dbReference type="EMBL" id="CABVLI010000052">
    <property type="protein sequence ID" value="VVT32307.1"/>
    <property type="molecule type" value="Genomic_DNA"/>
</dbReference>
<reference evidence="1 2" key="1">
    <citation type="submission" date="2019-09" db="EMBL/GenBank/DDBJ databases">
        <authorList>
            <person name="Dittami M. S."/>
        </authorList>
    </citation>
    <scope>NUCLEOTIDE SEQUENCE [LARGE SCALE GENOMIC DNA]</scope>
    <source>
        <strain evidence="1">SPHINGO391</strain>
    </source>
</reference>
<evidence type="ECO:0000313" key="2">
    <source>
        <dbReference type="Proteomes" id="UP000326857"/>
    </source>
</evidence>
<gene>
    <name evidence="1" type="ORF">SPHINGO391_70007</name>
</gene>
<proteinExistence type="predicted"/>
<sequence>MKLLISGGSTILFLIAIYLIQTKAKYIVSRARSQRRRGKSVRLIHDQITTQNWTVGGLDKLKSRPDSDY</sequence>